<organism evidence="2 3">
    <name type="scientific">Candidatus Dojkabacteria bacterium</name>
    <dbReference type="NCBI Taxonomy" id="2099670"/>
    <lineage>
        <taxon>Bacteria</taxon>
        <taxon>Candidatus Dojkabacteria</taxon>
    </lineage>
</organism>
<dbReference type="AlphaFoldDB" id="A0A847D176"/>
<sequence>MSKKTKKVSKDEIASSKEPKQLDLDIKEPFKNKLYKAKRNFDFAVLRLEVIKFLKDPLVWSVIICGFSLSIFQINLIMANIGKMPTLVPLLKFYNSPLDILSPKEFLYTIPSLCIFITLLTLFSVSRNYNREKSLSKILLICSSASTILLSIILIQLIKT</sequence>
<keyword evidence="1" id="KW-1133">Transmembrane helix</keyword>
<evidence type="ECO:0000313" key="2">
    <source>
        <dbReference type="EMBL" id="NLD25180.1"/>
    </source>
</evidence>
<keyword evidence="1" id="KW-0472">Membrane</keyword>
<dbReference type="EMBL" id="JAAZBX010000002">
    <property type="protein sequence ID" value="NLD25180.1"/>
    <property type="molecule type" value="Genomic_DNA"/>
</dbReference>
<dbReference type="Proteomes" id="UP000545876">
    <property type="component" value="Unassembled WGS sequence"/>
</dbReference>
<gene>
    <name evidence="2" type="ORF">GX656_00860</name>
</gene>
<feature type="transmembrane region" description="Helical" evidence="1">
    <location>
        <begin position="58"/>
        <end position="81"/>
    </location>
</feature>
<proteinExistence type="predicted"/>
<feature type="transmembrane region" description="Helical" evidence="1">
    <location>
        <begin position="138"/>
        <end position="158"/>
    </location>
</feature>
<keyword evidence="1" id="KW-0812">Transmembrane</keyword>
<reference evidence="2 3" key="1">
    <citation type="journal article" date="2020" name="Biotechnol. Biofuels">
        <title>New insights from the biogas microbiome by comprehensive genome-resolved metagenomics of nearly 1600 species originating from multiple anaerobic digesters.</title>
        <authorList>
            <person name="Campanaro S."/>
            <person name="Treu L."/>
            <person name="Rodriguez-R L.M."/>
            <person name="Kovalovszki A."/>
            <person name="Ziels R.M."/>
            <person name="Maus I."/>
            <person name="Zhu X."/>
            <person name="Kougias P.G."/>
            <person name="Basile A."/>
            <person name="Luo G."/>
            <person name="Schluter A."/>
            <person name="Konstantinidis K.T."/>
            <person name="Angelidaki I."/>
        </authorList>
    </citation>
    <scope>NUCLEOTIDE SEQUENCE [LARGE SCALE GENOMIC DNA]</scope>
    <source>
        <strain evidence="2">AS06rmzACSIP_65</strain>
    </source>
</reference>
<feature type="transmembrane region" description="Helical" evidence="1">
    <location>
        <begin position="106"/>
        <end position="126"/>
    </location>
</feature>
<comment type="caution">
    <text evidence="2">The sequence shown here is derived from an EMBL/GenBank/DDBJ whole genome shotgun (WGS) entry which is preliminary data.</text>
</comment>
<evidence type="ECO:0000256" key="1">
    <source>
        <dbReference type="SAM" id="Phobius"/>
    </source>
</evidence>
<accession>A0A847D176</accession>
<evidence type="ECO:0000313" key="3">
    <source>
        <dbReference type="Proteomes" id="UP000545876"/>
    </source>
</evidence>
<protein>
    <submittedName>
        <fullName evidence="2">Uncharacterized protein</fullName>
    </submittedName>
</protein>
<name>A0A847D176_9BACT</name>